<dbReference type="Gene3D" id="3.40.1260.10">
    <property type="entry name" value="DsrEFH-like"/>
    <property type="match status" value="1"/>
</dbReference>
<evidence type="ECO:0000256" key="1">
    <source>
        <dbReference type="SAM" id="SignalP"/>
    </source>
</evidence>
<gene>
    <name evidence="2" type="ORF">SAMN05216360_101439</name>
</gene>
<protein>
    <submittedName>
        <fullName evidence="2">Uncharacterized protein</fullName>
    </submittedName>
</protein>
<evidence type="ECO:0000313" key="2">
    <source>
        <dbReference type="EMBL" id="SDM28603.1"/>
    </source>
</evidence>
<proteinExistence type="predicted"/>
<accession>A0A1G9RZF0</accession>
<evidence type="ECO:0000313" key="3">
    <source>
        <dbReference type="Proteomes" id="UP000198704"/>
    </source>
</evidence>
<organism evidence="2 3">
    <name type="scientific">Methylobacterium phyllostachyos</name>
    <dbReference type="NCBI Taxonomy" id="582672"/>
    <lineage>
        <taxon>Bacteria</taxon>
        <taxon>Pseudomonadati</taxon>
        <taxon>Pseudomonadota</taxon>
        <taxon>Alphaproteobacteria</taxon>
        <taxon>Hyphomicrobiales</taxon>
        <taxon>Methylobacteriaceae</taxon>
        <taxon>Methylobacterium</taxon>
    </lineage>
</organism>
<name>A0A1G9RZF0_9HYPH</name>
<reference evidence="3" key="1">
    <citation type="submission" date="2016-10" db="EMBL/GenBank/DDBJ databases">
        <authorList>
            <person name="Varghese N."/>
            <person name="Submissions S."/>
        </authorList>
    </citation>
    <scope>NUCLEOTIDE SEQUENCE [LARGE SCALE GENOMIC DNA]</scope>
    <source>
        <strain evidence="3">BL47</strain>
    </source>
</reference>
<dbReference type="Proteomes" id="UP000198704">
    <property type="component" value="Unassembled WGS sequence"/>
</dbReference>
<keyword evidence="1" id="KW-0732">Signal</keyword>
<dbReference type="InterPro" id="IPR027396">
    <property type="entry name" value="DsrEFH-like"/>
</dbReference>
<feature type="signal peptide" evidence="1">
    <location>
        <begin position="1"/>
        <end position="24"/>
    </location>
</feature>
<dbReference type="OrthoDB" id="14053at2"/>
<feature type="chain" id="PRO_5011472735" evidence="1">
    <location>
        <begin position="25"/>
        <end position="155"/>
    </location>
</feature>
<dbReference type="EMBL" id="FNHS01000001">
    <property type="protein sequence ID" value="SDM28603.1"/>
    <property type="molecule type" value="Genomic_DNA"/>
</dbReference>
<dbReference type="RefSeq" id="WP_091712885.1">
    <property type="nucleotide sequence ID" value="NZ_FNHS01000001.1"/>
</dbReference>
<dbReference type="PANTHER" id="PTHR37691">
    <property type="entry name" value="BLR3518 PROTEIN"/>
    <property type="match status" value="1"/>
</dbReference>
<dbReference type="InterPro" id="IPR003787">
    <property type="entry name" value="Sulphur_relay_DsrE/F-like"/>
</dbReference>
<keyword evidence="3" id="KW-1185">Reference proteome</keyword>
<dbReference type="SUPFAM" id="SSF75169">
    <property type="entry name" value="DsrEFH-like"/>
    <property type="match status" value="1"/>
</dbReference>
<dbReference type="AlphaFoldDB" id="A0A1G9RZF0"/>
<dbReference type="PANTHER" id="PTHR37691:SF1">
    <property type="entry name" value="BLR3518 PROTEIN"/>
    <property type="match status" value="1"/>
</dbReference>
<dbReference type="Pfam" id="PF02635">
    <property type="entry name" value="DsrE"/>
    <property type="match status" value="1"/>
</dbReference>
<dbReference type="STRING" id="582672.SAMN05216360_101439"/>
<sequence length="155" mass="16505">MTTVFRSLALAVVLATMGIGTVRAGSEAPAGYYADQKVVYHNGGSGPDEAAYFKRLLANLRNHVEAVGKAHVEIRVVSLGDGVGLFQSAANDKELAGRIDALKGMGVRFLVCANTLRERKIDRTTLYGVGEDDLVPSGVAELARLQAMGFAYIHP</sequence>